<accession>A0A0L0M4H4</accession>
<proteinExistence type="predicted"/>
<organism evidence="2 3">
    <name type="scientific">Candidatus Burkholderia verschuerenii</name>
    <dbReference type="NCBI Taxonomy" id="242163"/>
    <lineage>
        <taxon>Bacteria</taxon>
        <taxon>Pseudomonadati</taxon>
        <taxon>Pseudomonadota</taxon>
        <taxon>Betaproteobacteria</taxon>
        <taxon>Burkholderiales</taxon>
        <taxon>Burkholderiaceae</taxon>
        <taxon>Burkholderia</taxon>
    </lineage>
</organism>
<keyword evidence="1" id="KW-1133">Transmembrane helix</keyword>
<dbReference type="EMBL" id="LFJJ01000274">
    <property type="protein sequence ID" value="KND57160.1"/>
    <property type="molecule type" value="Genomic_DNA"/>
</dbReference>
<sequence length="168" mass="18283">MLNLAIALIPVMLALASLAGLAFGGFGLFIGAGSSGMQWIVASLAGLVVAVVWFRWFARHVTTKLERQVQRIAPAGFHAAVEASTPTEGQYVGISSDTGSVVVVDKTKGIAKQLPIDKVLRWELEEAERGNTYLVLWFNDYALPSIRVLVPRRRVDDTASRLRTTLGF</sequence>
<evidence type="ECO:0000256" key="1">
    <source>
        <dbReference type="SAM" id="Phobius"/>
    </source>
</evidence>
<gene>
    <name evidence="2" type="ORF">BVER_04944c</name>
</gene>
<keyword evidence="3" id="KW-1185">Reference proteome</keyword>
<protein>
    <submittedName>
        <fullName evidence="2">Uncharacterized protein</fullName>
    </submittedName>
</protein>
<feature type="transmembrane region" description="Helical" evidence="1">
    <location>
        <begin position="40"/>
        <end position="58"/>
    </location>
</feature>
<name>A0A0L0M4H4_9BURK</name>
<dbReference type="OrthoDB" id="9034827at2"/>
<dbReference type="PATRIC" id="fig|242163.4.peg.3844"/>
<reference evidence="3" key="1">
    <citation type="submission" date="2015-06" db="EMBL/GenBank/DDBJ databases">
        <title>Comparative genomics of Burkholderia leaf nodule symbionts.</title>
        <authorList>
            <person name="Carlier A."/>
            <person name="Eberl L."/>
            <person name="Pinto-Carbo M."/>
        </authorList>
    </citation>
    <scope>NUCLEOTIDE SEQUENCE [LARGE SCALE GENOMIC DNA]</scope>
    <source>
        <strain evidence="3">UZHbot4</strain>
    </source>
</reference>
<dbReference type="RefSeq" id="WP_050455921.1">
    <property type="nucleotide sequence ID" value="NZ_LFJJ01000274.1"/>
</dbReference>
<dbReference type="AlphaFoldDB" id="A0A0L0M4H4"/>
<evidence type="ECO:0000313" key="2">
    <source>
        <dbReference type="EMBL" id="KND57160.1"/>
    </source>
</evidence>
<dbReference type="Proteomes" id="UP000036959">
    <property type="component" value="Unassembled WGS sequence"/>
</dbReference>
<evidence type="ECO:0000313" key="3">
    <source>
        <dbReference type="Proteomes" id="UP000036959"/>
    </source>
</evidence>
<comment type="caution">
    <text evidence="2">The sequence shown here is derived from an EMBL/GenBank/DDBJ whole genome shotgun (WGS) entry which is preliminary data.</text>
</comment>
<keyword evidence="1" id="KW-0812">Transmembrane</keyword>
<keyword evidence="1" id="KW-0472">Membrane</keyword>